<dbReference type="PANTHER" id="PTHR33653:SF1">
    <property type="entry name" value="RIBONUCLEASE VAPC2"/>
    <property type="match status" value="1"/>
</dbReference>
<organism evidence="8 9">
    <name type="scientific">Natronorubrum texcoconense</name>
    <dbReference type="NCBI Taxonomy" id="1095776"/>
    <lineage>
        <taxon>Archaea</taxon>
        <taxon>Methanobacteriati</taxon>
        <taxon>Methanobacteriota</taxon>
        <taxon>Stenosarchaea group</taxon>
        <taxon>Halobacteria</taxon>
        <taxon>Halobacteriales</taxon>
        <taxon>Natrialbaceae</taxon>
        <taxon>Natronorubrum</taxon>
    </lineage>
</organism>
<dbReference type="GO" id="GO:0046872">
    <property type="term" value="F:metal ion binding"/>
    <property type="evidence" value="ECO:0007669"/>
    <property type="project" value="UniProtKB-KW"/>
</dbReference>
<proteinExistence type="inferred from homology"/>
<evidence type="ECO:0000256" key="2">
    <source>
        <dbReference type="ARBA" id="ARBA00022722"/>
    </source>
</evidence>
<dbReference type="Gene3D" id="3.40.50.1010">
    <property type="entry name" value="5'-nuclease"/>
    <property type="match status" value="1"/>
</dbReference>
<dbReference type="PANTHER" id="PTHR33653">
    <property type="entry name" value="RIBONUCLEASE VAPC2"/>
    <property type="match status" value="1"/>
</dbReference>
<keyword evidence="2" id="KW-0540">Nuclease</keyword>
<sequence>MVLLDSCFLIDLFAEDAAAIAKLDEFSWQEASVSTLTVSEVGFGLSNTDRERFETIVQRVDVLPYGLTESRRAMKEQRVLRKQGEQIGAIDVMIAATALEANKAVVTRNVDEFQRTSASVTPY</sequence>
<dbReference type="GO" id="GO:0004519">
    <property type="term" value="F:endonuclease activity"/>
    <property type="evidence" value="ECO:0007669"/>
    <property type="project" value="UniProtKB-KW"/>
</dbReference>
<accession>A0A1G8U143</accession>
<dbReference type="CDD" id="cd09881">
    <property type="entry name" value="PIN_VapC4-5_FitB-like"/>
    <property type="match status" value="1"/>
</dbReference>
<protein>
    <submittedName>
        <fullName evidence="8">tRNA(fMet)-specific endonuclease VapC</fullName>
    </submittedName>
</protein>
<evidence type="ECO:0000256" key="1">
    <source>
        <dbReference type="ARBA" id="ARBA00001946"/>
    </source>
</evidence>
<dbReference type="Proteomes" id="UP000198882">
    <property type="component" value="Unassembled WGS sequence"/>
</dbReference>
<feature type="domain" description="PIN" evidence="7">
    <location>
        <begin position="2"/>
        <end position="116"/>
    </location>
</feature>
<dbReference type="GO" id="GO:0016787">
    <property type="term" value="F:hydrolase activity"/>
    <property type="evidence" value="ECO:0007669"/>
    <property type="project" value="UniProtKB-KW"/>
</dbReference>
<dbReference type="OrthoDB" id="38049at2157"/>
<dbReference type="Pfam" id="PF01850">
    <property type="entry name" value="PIN"/>
    <property type="match status" value="1"/>
</dbReference>
<dbReference type="AlphaFoldDB" id="A0A1G8U143"/>
<evidence type="ECO:0000256" key="4">
    <source>
        <dbReference type="ARBA" id="ARBA00022801"/>
    </source>
</evidence>
<dbReference type="SUPFAM" id="SSF88723">
    <property type="entry name" value="PIN domain-like"/>
    <property type="match status" value="1"/>
</dbReference>
<keyword evidence="3" id="KW-0479">Metal-binding</keyword>
<dbReference type="InterPro" id="IPR050556">
    <property type="entry name" value="Type_II_TA_system_RNase"/>
</dbReference>
<dbReference type="InterPro" id="IPR002716">
    <property type="entry name" value="PIN_dom"/>
</dbReference>
<evidence type="ECO:0000313" key="8">
    <source>
        <dbReference type="EMBL" id="SDJ47481.1"/>
    </source>
</evidence>
<evidence type="ECO:0000256" key="3">
    <source>
        <dbReference type="ARBA" id="ARBA00022723"/>
    </source>
</evidence>
<dbReference type="EMBL" id="FNFE01000001">
    <property type="protein sequence ID" value="SDJ47481.1"/>
    <property type="molecule type" value="Genomic_DNA"/>
</dbReference>
<comment type="similarity">
    <text evidence="6">Belongs to the PINc/VapC protein family.</text>
</comment>
<reference evidence="9" key="1">
    <citation type="submission" date="2016-10" db="EMBL/GenBank/DDBJ databases">
        <authorList>
            <person name="Varghese N."/>
            <person name="Submissions S."/>
        </authorList>
    </citation>
    <scope>NUCLEOTIDE SEQUENCE [LARGE SCALE GENOMIC DNA]</scope>
    <source>
        <strain evidence="9">B4,CECT 8067,JCM 17497</strain>
    </source>
</reference>
<keyword evidence="9" id="KW-1185">Reference proteome</keyword>
<dbReference type="RefSeq" id="WP_006090448.1">
    <property type="nucleotide sequence ID" value="NZ_FNFE01000001.1"/>
</dbReference>
<dbReference type="InterPro" id="IPR029060">
    <property type="entry name" value="PIN-like_dom_sf"/>
</dbReference>
<gene>
    <name evidence="8" type="ORF">SAMN04515672_0689</name>
</gene>
<dbReference type="STRING" id="1095776.SAMN04515672_0689"/>
<evidence type="ECO:0000313" key="9">
    <source>
        <dbReference type="Proteomes" id="UP000198882"/>
    </source>
</evidence>
<keyword evidence="8" id="KW-0255">Endonuclease</keyword>
<evidence type="ECO:0000256" key="6">
    <source>
        <dbReference type="ARBA" id="ARBA00038093"/>
    </source>
</evidence>
<keyword evidence="5" id="KW-0460">Magnesium</keyword>
<keyword evidence="4" id="KW-0378">Hydrolase</keyword>
<evidence type="ECO:0000259" key="7">
    <source>
        <dbReference type="Pfam" id="PF01850"/>
    </source>
</evidence>
<evidence type="ECO:0000256" key="5">
    <source>
        <dbReference type="ARBA" id="ARBA00022842"/>
    </source>
</evidence>
<name>A0A1G8U143_9EURY</name>
<comment type="cofactor">
    <cofactor evidence="1">
        <name>Mg(2+)</name>
        <dbReference type="ChEBI" id="CHEBI:18420"/>
    </cofactor>
</comment>